<evidence type="ECO:0000256" key="4">
    <source>
        <dbReference type="ARBA" id="ARBA00022679"/>
    </source>
</evidence>
<dbReference type="FunFam" id="3.40.50.1100:FF:000016">
    <property type="entry name" value="Cysteine synthase A"/>
    <property type="match status" value="1"/>
</dbReference>
<evidence type="ECO:0000256" key="1">
    <source>
        <dbReference type="ARBA" id="ARBA00001933"/>
    </source>
</evidence>
<dbReference type="GO" id="GO:0006535">
    <property type="term" value="P:cysteine biosynthetic process from serine"/>
    <property type="evidence" value="ECO:0007669"/>
    <property type="project" value="InterPro"/>
</dbReference>
<dbReference type="Pfam" id="PF00291">
    <property type="entry name" value="PALP"/>
    <property type="match status" value="1"/>
</dbReference>
<proteinExistence type="inferred from homology"/>
<evidence type="ECO:0000313" key="9">
    <source>
        <dbReference type="EMBL" id="CEM04478.1"/>
    </source>
</evidence>
<dbReference type="InterPro" id="IPR001926">
    <property type="entry name" value="TrpB-like_PALP"/>
</dbReference>
<keyword evidence="3" id="KW-0028">Amino-acid biosynthesis</keyword>
<keyword evidence="5" id="KW-0663">Pyridoxal phosphate</keyword>
<keyword evidence="6" id="KW-0198">Cysteine biosynthesis</keyword>
<dbReference type="PROSITE" id="PS00901">
    <property type="entry name" value="CYS_SYNTHASE"/>
    <property type="match status" value="1"/>
</dbReference>
<gene>
    <name evidence="9" type="ORF">Cvel_14306</name>
</gene>
<comment type="similarity">
    <text evidence="2">Belongs to the cysteine synthase/cystathionine beta-synthase family.</text>
</comment>
<dbReference type="InterPro" id="IPR001216">
    <property type="entry name" value="P-phosphate_BS"/>
</dbReference>
<evidence type="ECO:0000256" key="7">
    <source>
        <dbReference type="SAM" id="MobiDB-lite"/>
    </source>
</evidence>
<keyword evidence="4" id="KW-0808">Transferase</keyword>
<dbReference type="AlphaFoldDB" id="A0A0G4EZF2"/>
<dbReference type="PANTHER" id="PTHR10314">
    <property type="entry name" value="CYSTATHIONINE BETA-SYNTHASE"/>
    <property type="match status" value="1"/>
</dbReference>
<evidence type="ECO:0000259" key="8">
    <source>
        <dbReference type="Pfam" id="PF00291"/>
    </source>
</evidence>
<name>A0A0G4EZF2_9ALVE</name>
<dbReference type="InterPro" id="IPR036052">
    <property type="entry name" value="TrpB-like_PALP_sf"/>
</dbReference>
<dbReference type="GO" id="GO:0016740">
    <property type="term" value="F:transferase activity"/>
    <property type="evidence" value="ECO:0007669"/>
    <property type="project" value="UniProtKB-KW"/>
</dbReference>
<evidence type="ECO:0000256" key="2">
    <source>
        <dbReference type="ARBA" id="ARBA00007103"/>
    </source>
</evidence>
<evidence type="ECO:0000256" key="5">
    <source>
        <dbReference type="ARBA" id="ARBA00022898"/>
    </source>
</evidence>
<dbReference type="PhylomeDB" id="A0A0G4EZF2"/>
<sequence length="511" mass="54459">METAWSTASRVCGLCALSVGVATVTWLGISSARKRGSAAKRKRRREEAGAKSKGSFCALVGNTPLVKLEEVSKDLGIELFGKAEFLNPGGSVKDRVAVKIIEVAEEQGKLKKGGTIFEGTSGSTGISLALAGNCKGYKTVIFVPNDQAKEKIQTLEAIGAEVRLCDTVGIVDEEHFVNAARREAQRLDPRGEGIALFSNQFENLANCLAHIEGTGEEIWEQTGGDVDFFVSGAGTGGTIAGVALCLKKKKMKSSERVATVRGGWFKRVFGGWKKKESAEGQKKKVNDDVGVILSDPQGSALAGRVRTGTLFNPWDKEGHRKRISVDTIVEGIGLNRLTANFQLGLPLIDHAFSVSDREAVAISRYLVLKEGLFLGSSAAVNVAAVVKGVKTGVIPPGSRVVTILCDSGVRHLSKLYSVPFLQSRKDAIWPVQPVSSSSSSSSGAQPRASVSVGLETQRESQSQTAVKPVSNEKVAAVAHNRKADKEASDVDSLQHLLETPLFDLVEGTDRC</sequence>
<feature type="region of interest" description="Disordered" evidence="7">
    <location>
        <begin position="432"/>
        <end position="489"/>
    </location>
</feature>
<dbReference type="InterPro" id="IPR050214">
    <property type="entry name" value="Cys_Synth/Cystath_Beta-Synth"/>
</dbReference>
<evidence type="ECO:0000256" key="6">
    <source>
        <dbReference type="ARBA" id="ARBA00023192"/>
    </source>
</evidence>
<protein>
    <recommendedName>
        <fullName evidence="8">Tryptophan synthase beta chain-like PALP domain-containing protein</fullName>
    </recommendedName>
</protein>
<dbReference type="EMBL" id="CDMZ01000013">
    <property type="protein sequence ID" value="CEM04478.1"/>
    <property type="molecule type" value="Genomic_DNA"/>
</dbReference>
<dbReference type="Gene3D" id="3.40.50.1100">
    <property type="match status" value="3"/>
</dbReference>
<evidence type="ECO:0000256" key="3">
    <source>
        <dbReference type="ARBA" id="ARBA00022605"/>
    </source>
</evidence>
<accession>A0A0G4EZF2</accession>
<feature type="domain" description="Tryptophan synthase beta chain-like PALP" evidence="8">
    <location>
        <begin position="59"/>
        <end position="406"/>
    </location>
</feature>
<reference evidence="9" key="1">
    <citation type="submission" date="2014-11" db="EMBL/GenBank/DDBJ databases">
        <authorList>
            <person name="Otto D Thomas"/>
            <person name="Naeem Raeece"/>
        </authorList>
    </citation>
    <scope>NUCLEOTIDE SEQUENCE</scope>
</reference>
<dbReference type="CDD" id="cd01561">
    <property type="entry name" value="CBS_like"/>
    <property type="match status" value="1"/>
</dbReference>
<organism evidence="9">
    <name type="scientific">Chromera velia CCMP2878</name>
    <dbReference type="NCBI Taxonomy" id="1169474"/>
    <lineage>
        <taxon>Eukaryota</taxon>
        <taxon>Sar</taxon>
        <taxon>Alveolata</taxon>
        <taxon>Colpodellida</taxon>
        <taxon>Chromeraceae</taxon>
        <taxon>Chromera</taxon>
    </lineage>
</organism>
<comment type="cofactor">
    <cofactor evidence="1">
        <name>pyridoxal 5'-phosphate</name>
        <dbReference type="ChEBI" id="CHEBI:597326"/>
    </cofactor>
</comment>
<dbReference type="SUPFAM" id="SSF53686">
    <property type="entry name" value="Tryptophan synthase beta subunit-like PLP-dependent enzymes"/>
    <property type="match status" value="1"/>
</dbReference>
<dbReference type="VEuPathDB" id="CryptoDB:Cvel_14306"/>